<feature type="compositionally biased region" description="Basic residues" evidence="9">
    <location>
        <begin position="1"/>
        <end position="17"/>
    </location>
</feature>
<feature type="domain" description="Bacterial bifunctional deaminase-reductase C-terminal" evidence="10">
    <location>
        <begin position="70"/>
        <end position="271"/>
    </location>
</feature>
<evidence type="ECO:0000256" key="7">
    <source>
        <dbReference type="ARBA" id="ARBA00047550"/>
    </source>
</evidence>
<dbReference type="GO" id="GO:0009231">
    <property type="term" value="P:riboflavin biosynthetic process"/>
    <property type="evidence" value="ECO:0007669"/>
    <property type="project" value="InterPro"/>
</dbReference>
<comment type="caution">
    <text evidence="11">The sequence shown here is derived from an EMBL/GenBank/DDBJ whole genome shotgun (WGS) entry which is preliminary data.</text>
</comment>
<gene>
    <name evidence="11" type="ORF">BCR32DRAFT_282775</name>
</gene>
<organism evidence="11 12">
    <name type="scientific">Anaeromyces robustus</name>
    <dbReference type="NCBI Taxonomy" id="1754192"/>
    <lineage>
        <taxon>Eukaryota</taxon>
        <taxon>Fungi</taxon>
        <taxon>Fungi incertae sedis</taxon>
        <taxon>Chytridiomycota</taxon>
        <taxon>Chytridiomycota incertae sedis</taxon>
        <taxon>Neocallimastigomycetes</taxon>
        <taxon>Neocallimastigales</taxon>
        <taxon>Neocallimastigaceae</taxon>
        <taxon>Anaeromyces</taxon>
    </lineage>
</organism>
<comment type="catalytic activity">
    <reaction evidence="8">
        <text>2,5-diamino-6-(1-D-ribitylamino)pyrimidin-4(3H)-one 5'-phosphate + NADP(+) = 2,5-diamino-6-(1-D-ribosylamino)pyrimidin-4(3H)-one 5'-phosphate + NADPH + H(+)</text>
        <dbReference type="Rhea" id="RHEA:27278"/>
        <dbReference type="ChEBI" id="CHEBI:15378"/>
        <dbReference type="ChEBI" id="CHEBI:57783"/>
        <dbReference type="ChEBI" id="CHEBI:58349"/>
        <dbReference type="ChEBI" id="CHEBI:58890"/>
        <dbReference type="ChEBI" id="CHEBI:59545"/>
        <dbReference type="EC" id="1.1.1.302"/>
    </reaction>
</comment>
<dbReference type="EMBL" id="MCFG01000230">
    <property type="protein sequence ID" value="ORX77902.1"/>
    <property type="molecule type" value="Genomic_DNA"/>
</dbReference>
<dbReference type="InterPro" id="IPR024072">
    <property type="entry name" value="DHFR-like_dom_sf"/>
</dbReference>
<evidence type="ECO:0000256" key="4">
    <source>
        <dbReference type="ARBA" id="ARBA00015035"/>
    </source>
</evidence>
<dbReference type="OrthoDB" id="2096723at2759"/>
<evidence type="ECO:0000256" key="9">
    <source>
        <dbReference type="SAM" id="MobiDB-lite"/>
    </source>
</evidence>
<dbReference type="GO" id="GO:0008703">
    <property type="term" value="F:5-amino-6-(5-phosphoribosylamino)uracil reductase activity"/>
    <property type="evidence" value="ECO:0007669"/>
    <property type="project" value="InterPro"/>
</dbReference>
<comment type="catalytic activity">
    <reaction evidence="7">
        <text>2,5-diamino-6-(1-D-ribitylamino)pyrimidin-4(3H)-one 5'-phosphate + NAD(+) = 2,5-diamino-6-(1-D-ribosylamino)pyrimidin-4(3H)-one 5'-phosphate + NADH + H(+)</text>
        <dbReference type="Rhea" id="RHEA:27274"/>
        <dbReference type="ChEBI" id="CHEBI:15378"/>
        <dbReference type="ChEBI" id="CHEBI:57540"/>
        <dbReference type="ChEBI" id="CHEBI:57945"/>
        <dbReference type="ChEBI" id="CHEBI:58890"/>
        <dbReference type="ChEBI" id="CHEBI:59545"/>
        <dbReference type="EC" id="1.1.1.302"/>
    </reaction>
</comment>
<sequence length="323" mass="36217">MLKAQATHKKSAQKLQKKSSQVKEEAAPTTTNIVVTPRIDAFSKAEVPLREALEFYNLNNVAIPKERPYAWSNSVASFDGVASFKEEGAEAAEELGGKTDFRLLNTGWTLADAVLITPETLKNEPDAGCYPRYDDLVKYRQEKLEKTHFPYQCILTNSGNVDPQHPIFSKTCVRCVILTSEEGKENVEKIFAKAMEGQPEDAPLRRPKIFVFRPSETGEGLDLNHVFQTLRCILKVKFLDVSTGGSVISQLLRLKLLDEVRMTTSGQICGPYNSNGQLRPKTFPANEKDEVFTVGTTPLIRNKGLRVMDDLFIFTRGTVTYRH</sequence>
<evidence type="ECO:0000256" key="5">
    <source>
        <dbReference type="ARBA" id="ARBA00030073"/>
    </source>
</evidence>
<feature type="region of interest" description="Disordered" evidence="9">
    <location>
        <begin position="1"/>
        <end position="29"/>
    </location>
</feature>
<dbReference type="SUPFAM" id="SSF53597">
    <property type="entry name" value="Dihydrofolate reductase-like"/>
    <property type="match status" value="1"/>
</dbReference>
<accession>A0A1Y1WWR4</accession>
<reference evidence="11 12" key="1">
    <citation type="submission" date="2016-08" db="EMBL/GenBank/DDBJ databases">
        <title>A Parts List for Fungal Cellulosomes Revealed by Comparative Genomics.</title>
        <authorList>
            <consortium name="DOE Joint Genome Institute"/>
            <person name="Haitjema C.H."/>
            <person name="Gilmore S.P."/>
            <person name="Henske J.K."/>
            <person name="Solomon K.V."/>
            <person name="De Groot R."/>
            <person name="Kuo A."/>
            <person name="Mondo S.J."/>
            <person name="Salamov A.A."/>
            <person name="Labutti K."/>
            <person name="Zhao Z."/>
            <person name="Chiniquy J."/>
            <person name="Barry K."/>
            <person name="Brewer H.M."/>
            <person name="Purvine S.O."/>
            <person name="Wright A.T."/>
            <person name="Boxma B."/>
            <person name="Van Alen T."/>
            <person name="Hackstein J.H."/>
            <person name="Baker S.E."/>
            <person name="Grigoriev I.V."/>
            <person name="O'Malley M.A."/>
        </authorList>
    </citation>
    <scope>NUCLEOTIDE SEQUENCE [LARGE SCALE GENOMIC DNA]</scope>
    <source>
        <strain evidence="11 12">S4</strain>
    </source>
</reference>
<evidence type="ECO:0000256" key="6">
    <source>
        <dbReference type="ARBA" id="ARBA00031630"/>
    </source>
</evidence>
<evidence type="ECO:0000256" key="8">
    <source>
        <dbReference type="ARBA" id="ARBA00049020"/>
    </source>
</evidence>
<proteinExistence type="inferred from homology"/>
<protein>
    <recommendedName>
        <fullName evidence="4">2,5-diamino-6-ribosylamino-4(3H)-pyrimidinone 5'-phosphate reductase</fullName>
        <ecNumber evidence="3">1.1.1.302</ecNumber>
    </recommendedName>
    <alternativeName>
        <fullName evidence="6">2,5-diamino-6-(5-phospho-D-ribosylamino)pyrimidin-4(3H)-one reductase</fullName>
    </alternativeName>
    <alternativeName>
        <fullName evidence="5">2,5-diamino-6-ribitylamino-4(3H)-pyrimidinone 5'-phosphate synthase</fullName>
    </alternativeName>
</protein>
<reference evidence="11 12" key="2">
    <citation type="submission" date="2016-08" db="EMBL/GenBank/DDBJ databases">
        <title>Pervasive Adenine N6-methylation of Active Genes in Fungi.</title>
        <authorList>
            <consortium name="DOE Joint Genome Institute"/>
            <person name="Mondo S.J."/>
            <person name="Dannebaum R.O."/>
            <person name="Kuo R.C."/>
            <person name="Labutti K."/>
            <person name="Haridas S."/>
            <person name="Kuo A."/>
            <person name="Salamov A."/>
            <person name="Ahrendt S.R."/>
            <person name="Lipzen A."/>
            <person name="Sullivan W."/>
            <person name="Andreopoulos W.B."/>
            <person name="Clum A."/>
            <person name="Lindquist E."/>
            <person name="Daum C."/>
            <person name="Ramamoorthy G.K."/>
            <person name="Gryganskyi A."/>
            <person name="Culley D."/>
            <person name="Magnuson J.K."/>
            <person name="James T.Y."/>
            <person name="O'Malley M.A."/>
            <person name="Stajich J.E."/>
            <person name="Spatafora J.W."/>
            <person name="Visel A."/>
            <person name="Grigoriev I.V."/>
        </authorList>
    </citation>
    <scope>NUCLEOTIDE SEQUENCE [LARGE SCALE GENOMIC DNA]</scope>
    <source>
        <strain evidence="11 12">S4</strain>
    </source>
</reference>
<evidence type="ECO:0000313" key="11">
    <source>
        <dbReference type="EMBL" id="ORX77902.1"/>
    </source>
</evidence>
<keyword evidence="12" id="KW-1185">Reference proteome</keyword>
<evidence type="ECO:0000256" key="3">
    <source>
        <dbReference type="ARBA" id="ARBA00012851"/>
    </source>
</evidence>
<evidence type="ECO:0000313" key="12">
    <source>
        <dbReference type="Proteomes" id="UP000193944"/>
    </source>
</evidence>
<dbReference type="Pfam" id="PF01872">
    <property type="entry name" value="RibD_C"/>
    <property type="match status" value="1"/>
</dbReference>
<name>A0A1Y1WWR4_9FUNG</name>
<comment type="similarity">
    <text evidence="2">Belongs to the HTP reductase family.</text>
</comment>
<dbReference type="AlphaFoldDB" id="A0A1Y1WWR4"/>
<dbReference type="Gene3D" id="3.40.430.10">
    <property type="entry name" value="Dihydrofolate Reductase, subunit A"/>
    <property type="match status" value="1"/>
</dbReference>
<comment type="function">
    <text evidence="1">Catalyzes an early step in riboflavin biosynthesis, the NADPH-dependent reduction of the ribose side chain of 2,5-diamino-6-ribosylamino-4(3H)-pyrimidinone 5'-phosphate, yielding 2,5-diamino-6-ribitylamino-4(3H)-pyrimidinone 5'-phosphate.</text>
</comment>
<dbReference type="Proteomes" id="UP000193944">
    <property type="component" value="Unassembled WGS sequence"/>
</dbReference>
<dbReference type="InterPro" id="IPR002734">
    <property type="entry name" value="RibDG_C"/>
</dbReference>
<evidence type="ECO:0000259" key="10">
    <source>
        <dbReference type="Pfam" id="PF01872"/>
    </source>
</evidence>
<evidence type="ECO:0000256" key="2">
    <source>
        <dbReference type="ARBA" id="ARBA00009723"/>
    </source>
</evidence>
<evidence type="ECO:0000256" key="1">
    <source>
        <dbReference type="ARBA" id="ARBA00003555"/>
    </source>
</evidence>
<dbReference type="EC" id="1.1.1.302" evidence="3"/>